<comment type="caution">
    <text evidence="2">The sequence shown here is derived from an EMBL/GenBank/DDBJ whole genome shotgun (WGS) entry which is preliminary data.</text>
</comment>
<evidence type="ECO:0000313" key="3">
    <source>
        <dbReference type="Proteomes" id="UP001219568"/>
    </source>
</evidence>
<sequence>MLEQDRSGESSRHEDAIASCSREKGSNHTDDDRAVSYKDRLENGHGQKTRSVSSREKKSIEDLSTRPYGRQQSAAREAIKRAK</sequence>
<keyword evidence="3" id="KW-1185">Reference proteome</keyword>
<organism evidence="2 3">
    <name type="scientific">Penicillium canescens</name>
    <dbReference type="NCBI Taxonomy" id="5083"/>
    <lineage>
        <taxon>Eukaryota</taxon>
        <taxon>Fungi</taxon>
        <taxon>Dikarya</taxon>
        <taxon>Ascomycota</taxon>
        <taxon>Pezizomycotina</taxon>
        <taxon>Eurotiomycetes</taxon>
        <taxon>Eurotiomycetidae</taxon>
        <taxon>Eurotiales</taxon>
        <taxon>Aspergillaceae</taxon>
        <taxon>Penicillium</taxon>
    </lineage>
</organism>
<name>A0AAD6IBR6_PENCN</name>
<feature type="compositionally biased region" description="Basic and acidic residues" evidence="1">
    <location>
        <begin position="1"/>
        <end position="45"/>
    </location>
</feature>
<dbReference type="Proteomes" id="UP001219568">
    <property type="component" value="Unassembled WGS sequence"/>
</dbReference>
<dbReference type="AlphaFoldDB" id="A0AAD6IBR6"/>
<proteinExistence type="predicted"/>
<feature type="region of interest" description="Disordered" evidence="1">
    <location>
        <begin position="1"/>
        <end position="83"/>
    </location>
</feature>
<reference evidence="2" key="2">
    <citation type="submission" date="2023-01" db="EMBL/GenBank/DDBJ databases">
        <authorList>
            <person name="Petersen C."/>
        </authorList>
    </citation>
    <scope>NUCLEOTIDE SEQUENCE</scope>
    <source>
        <strain evidence="2">IBT 15450</strain>
    </source>
</reference>
<accession>A0AAD6IBR6</accession>
<dbReference type="EMBL" id="JAQJZL010000006">
    <property type="protein sequence ID" value="KAJ6039224.1"/>
    <property type="molecule type" value="Genomic_DNA"/>
</dbReference>
<reference evidence="2" key="1">
    <citation type="journal article" date="2023" name="IMA Fungus">
        <title>Comparative genomic study of the Penicillium genus elucidates a diverse pangenome and 15 lateral gene transfer events.</title>
        <authorList>
            <person name="Petersen C."/>
            <person name="Sorensen T."/>
            <person name="Nielsen M.R."/>
            <person name="Sondergaard T.E."/>
            <person name="Sorensen J.L."/>
            <person name="Fitzpatrick D.A."/>
            <person name="Frisvad J.C."/>
            <person name="Nielsen K.L."/>
        </authorList>
    </citation>
    <scope>NUCLEOTIDE SEQUENCE</scope>
    <source>
        <strain evidence="2">IBT 15450</strain>
    </source>
</reference>
<feature type="compositionally biased region" description="Basic and acidic residues" evidence="1">
    <location>
        <begin position="53"/>
        <end position="64"/>
    </location>
</feature>
<evidence type="ECO:0000256" key="1">
    <source>
        <dbReference type="SAM" id="MobiDB-lite"/>
    </source>
</evidence>
<protein>
    <submittedName>
        <fullName evidence="2">Uncharacterized protein</fullName>
    </submittedName>
</protein>
<gene>
    <name evidence="2" type="ORF">N7460_007256</name>
</gene>
<evidence type="ECO:0000313" key="2">
    <source>
        <dbReference type="EMBL" id="KAJ6039224.1"/>
    </source>
</evidence>